<dbReference type="SUPFAM" id="SSF52058">
    <property type="entry name" value="L domain-like"/>
    <property type="match status" value="1"/>
</dbReference>
<dbReference type="Pfam" id="PF13855">
    <property type="entry name" value="LRR_8"/>
    <property type="match status" value="2"/>
</dbReference>
<reference evidence="6 7" key="1">
    <citation type="journal article" date="2024" name="bioRxiv">
        <title>A reference genome for Trichogramma kaykai: A tiny desert-dwelling parasitoid wasp with competing sex-ratio distorters.</title>
        <authorList>
            <person name="Culotta J."/>
            <person name="Lindsey A.R."/>
        </authorList>
    </citation>
    <scope>NUCLEOTIDE SEQUENCE [LARGE SCALE GENOMIC DNA]</scope>
    <source>
        <strain evidence="6 7">KSX58</strain>
    </source>
</reference>
<comment type="caution">
    <text evidence="6">The sequence shown here is derived from an EMBL/GenBank/DDBJ whole genome shotgun (WGS) entry which is preliminary data.</text>
</comment>
<evidence type="ECO:0000256" key="5">
    <source>
        <dbReference type="SAM" id="SignalP"/>
    </source>
</evidence>
<accession>A0ABD2WYS2</accession>
<dbReference type="InterPro" id="IPR001611">
    <property type="entry name" value="Leu-rich_rpt"/>
</dbReference>
<evidence type="ECO:0000256" key="4">
    <source>
        <dbReference type="ARBA" id="ARBA00023180"/>
    </source>
</evidence>
<feature type="signal peptide" evidence="5">
    <location>
        <begin position="1"/>
        <end position="25"/>
    </location>
</feature>
<evidence type="ECO:0000313" key="6">
    <source>
        <dbReference type="EMBL" id="KAL3398183.1"/>
    </source>
</evidence>
<dbReference type="InterPro" id="IPR003591">
    <property type="entry name" value="Leu-rich_rpt_typical-subtyp"/>
</dbReference>
<evidence type="ECO:0000313" key="7">
    <source>
        <dbReference type="Proteomes" id="UP001627154"/>
    </source>
</evidence>
<dbReference type="Proteomes" id="UP001627154">
    <property type="component" value="Unassembled WGS sequence"/>
</dbReference>
<dbReference type="AlphaFoldDB" id="A0ABD2WYS2"/>
<dbReference type="PANTHER" id="PTHR45842:SF12">
    <property type="entry name" value="KEKKON 5, ISOFORM A"/>
    <property type="match status" value="1"/>
</dbReference>
<dbReference type="InterPro" id="IPR050467">
    <property type="entry name" value="LRFN"/>
</dbReference>
<keyword evidence="4" id="KW-0325">Glycoprotein</keyword>
<protein>
    <submittedName>
        <fullName evidence="6">Uncharacterized protein</fullName>
    </submittedName>
</protein>
<organism evidence="6 7">
    <name type="scientific">Trichogramma kaykai</name>
    <dbReference type="NCBI Taxonomy" id="54128"/>
    <lineage>
        <taxon>Eukaryota</taxon>
        <taxon>Metazoa</taxon>
        <taxon>Ecdysozoa</taxon>
        <taxon>Arthropoda</taxon>
        <taxon>Hexapoda</taxon>
        <taxon>Insecta</taxon>
        <taxon>Pterygota</taxon>
        <taxon>Neoptera</taxon>
        <taxon>Endopterygota</taxon>
        <taxon>Hymenoptera</taxon>
        <taxon>Apocrita</taxon>
        <taxon>Proctotrupomorpha</taxon>
        <taxon>Chalcidoidea</taxon>
        <taxon>Trichogrammatidae</taxon>
        <taxon>Trichogramma</taxon>
    </lineage>
</organism>
<feature type="chain" id="PRO_5044853912" evidence="5">
    <location>
        <begin position="26"/>
        <end position="312"/>
    </location>
</feature>
<dbReference type="EMBL" id="JBJJXI010000060">
    <property type="protein sequence ID" value="KAL3398183.1"/>
    <property type="molecule type" value="Genomic_DNA"/>
</dbReference>
<dbReference type="PANTHER" id="PTHR45842">
    <property type="entry name" value="SYNAPTIC ADHESION-LIKE MOLECULE SALM"/>
    <property type="match status" value="1"/>
</dbReference>
<dbReference type="GO" id="GO:0016020">
    <property type="term" value="C:membrane"/>
    <property type="evidence" value="ECO:0007669"/>
    <property type="project" value="UniProtKB-SubCell"/>
</dbReference>
<keyword evidence="3" id="KW-0677">Repeat</keyword>
<name>A0ABD2WYS2_9HYME</name>
<evidence type="ECO:0000256" key="2">
    <source>
        <dbReference type="ARBA" id="ARBA00022729"/>
    </source>
</evidence>
<evidence type="ECO:0000256" key="1">
    <source>
        <dbReference type="ARBA" id="ARBA00022614"/>
    </source>
</evidence>
<gene>
    <name evidence="6" type="ORF">TKK_008389</name>
</gene>
<proteinExistence type="predicted"/>
<dbReference type="SMART" id="SM00369">
    <property type="entry name" value="LRR_TYP"/>
    <property type="match status" value="6"/>
</dbReference>
<keyword evidence="2 5" id="KW-0732">Signal</keyword>
<sequence>MSRSQISDFTIFILSYLLIIYLTRAENLSQCPTIQEMIPCSCTVKKNGLDVICEFTDFKHISRAMDSLKKRQNSIIFYLKLRHNDLPKLQGFVFLGLNIHHLTIHNSSLAVIEETSLSSIGKSLTQLDISQNSLASVPSVALKNLHHLLILNINHNKITIIHKKAFEGLDTLEILTVYENKLSMIEFDAFKGIDKRKLKRLNIGGNDLTSIPTSPLMTLDMLKKLEVQENRISVIIENDFEGLTNLDSLVLAHNKIQKVPARAFARMTQLNSLELEGNMINFIDSDAFIGLEELKWSFGLQEDHSRSKITAK</sequence>
<evidence type="ECO:0000256" key="3">
    <source>
        <dbReference type="ARBA" id="ARBA00022737"/>
    </source>
</evidence>
<keyword evidence="7" id="KW-1185">Reference proteome</keyword>
<dbReference type="Gene3D" id="3.80.10.10">
    <property type="entry name" value="Ribonuclease Inhibitor"/>
    <property type="match status" value="1"/>
</dbReference>
<dbReference type="PROSITE" id="PS51450">
    <property type="entry name" value="LRR"/>
    <property type="match status" value="1"/>
</dbReference>
<keyword evidence="1" id="KW-0433">Leucine-rich repeat</keyword>
<dbReference type="InterPro" id="IPR032675">
    <property type="entry name" value="LRR_dom_sf"/>
</dbReference>